<dbReference type="RefSeq" id="WP_247400625.1">
    <property type="nucleotide sequence ID" value="NZ_JAKNRV010000090.1"/>
</dbReference>
<organism evidence="1 2">
    <name type="scientific">Pseudomonas emilianonis</name>
    <dbReference type="NCBI Taxonomy" id="2915812"/>
    <lineage>
        <taxon>Bacteria</taxon>
        <taxon>Pseudomonadati</taxon>
        <taxon>Pseudomonadota</taxon>
        <taxon>Gammaproteobacteria</taxon>
        <taxon>Pseudomonadales</taxon>
        <taxon>Pseudomonadaceae</taxon>
        <taxon>Pseudomonas</taxon>
    </lineage>
</organism>
<proteinExistence type="predicted"/>
<evidence type="ECO:0000313" key="1">
    <source>
        <dbReference type="EMBL" id="MCK1785049.1"/>
    </source>
</evidence>
<dbReference type="EMBL" id="JAKNRV010000090">
    <property type="protein sequence ID" value="MCK1785049.1"/>
    <property type="molecule type" value="Genomic_DNA"/>
</dbReference>
<accession>A0ABT0EHR8</accession>
<gene>
    <name evidence="1" type="ORF">L9Z73_12025</name>
</gene>
<name>A0ABT0EHR8_9PSED</name>
<comment type="caution">
    <text evidence="1">The sequence shown here is derived from an EMBL/GenBank/DDBJ whole genome shotgun (WGS) entry which is preliminary data.</text>
</comment>
<dbReference type="Proteomes" id="UP001317085">
    <property type="component" value="Unassembled WGS sequence"/>
</dbReference>
<sequence length="382" mass="42933">MITLRDGGSFSIDALVAKVEGLGGSMVLGPITVVLTEHNKPDSLDYWIRTNGAHRKDQMQAETQVVDQLLATGRFDRVKMNCPSTGHRCTGLSVISKPHAEHTQASTITVPDCEEMEAAAWLIDRFKAASPNLAYANLNEAGSYRGWVADFKIPLLDGRSLSLDLRKEKDLFLLFVLAVVWSRTGPWENAVYFVAWMKLAHKDIPALWKNNAFVEVECSNREVSMAQTLGQCLAPETRKQVSFRKDVYASVGILAQHWDSIKREIDVMITTRQYADFFDYMRSLKGLGTSQKSMLIKIPLIMRELRCQLYPSIPGEFCCVPDARVYEALSAMSRDHNKHINLMHHAGSVKKLIDASAKIYQLFGDLYDLPLFAYVDLDLPGK</sequence>
<evidence type="ECO:0000313" key="2">
    <source>
        <dbReference type="Proteomes" id="UP001317085"/>
    </source>
</evidence>
<keyword evidence="2" id="KW-1185">Reference proteome</keyword>
<reference evidence="1 2" key="1">
    <citation type="submission" date="2022-02" db="EMBL/GenBank/DDBJ databases">
        <title>Comparative genomics of the first Antarctic Pseudomonas spp. capable of biotransforming 2,4,6-Trinitrotoluene.</title>
        <authorList>
            <person name="Cabrera M.A."/>
            <person name="Marquez S.L."/>
            <person name="Perez-Donoso J.M."/>
        </authorList>
    </citation>
    <scope>NUCLEOTIDE SEQUENCE [LARGE SCALE GENOMIC DNA]</scope>
    <source>
        <strain evidence="1 2">TNT11</strain>
    </source>
</reference>
<protein>
    <submittedName>
        <fullName evidence="1">Uncharacterized protein</fullName>
    </submittedName>
</protein>